<dbReference type="GO" id="GO:0003952">
    <property type="term" value="F:NAD+ synthase (glutamine-hydrolyzing) activity"/>
    <property type="evidence" value="ECO:0007669"/>
    <property type="project" value="UniProtKB-UniRule"/>
</dbReference>
<dbReference type="Pfam" id="PF00795">
    <property type="entry name" value="CN_hydrolase"/>
    <property type="match status" value="1"/>
</dbReference>
<keyword evidence="5 7" id="KW-0067">ATP-binding</keyword>
<evidence type="ECO:0000313" key="12">
    <source>
        <dbReference type="Proteomes" id="UP000178534"/>
    </source>
</evidence>
<dbReference type="CDD" id="cd07570">
    <property type="entry name" value="GAT_Gln-NAD-synth"/>
    <property type="match status" value="1"/>
</dbReference>
<dbReference type="GO" id="GO:0008795">
    <property type="term" value="F:NAD+ synthase activity"/>
    <property type="evidence" value="ECO:0007669"/>
    <property type="project" value="UniProtKB-UniRule"/>
</dbReference>
<keyword evidence="4 7" id="KW-0547">Nucleotide-binding</keyword>
<dbReference type="InterPro" id="IPR014729">
    <property type="entry name" value="Rossmann-like_a/b/a_fold"/>
</dbReference>
<dbReference type="UniPathway" id="UPA00253">
    <property type="reaction ID" value="UER00334"/>
</dbReference>
<dbReference type="GO" id="GO:0004359">
    <property type="term" value="F:glutaminase activity"/>
    <property type="evidence" value="ECO:0007669"/>
    <property type="project" value="InterPro"/>
</dbReference>
<dbReference type="NCBIfam" id="NF010588">
    <property type="entry name" value="PRK13981.1"/>
    <property type="match status" value="1"/>
</dbReference>
<name>A0A1G2DCB1_9BACT</name>
<feature type="active site" description="Proton acceptor; for glutaminase activity" evidence="7">
    <location>
        <position position="41"/>
    </location>
</feature>
<comment type="pathway">
    <text evidence="1 7 8">Cofactor biosynthesis; NAD(+) biosynthesis; NAD(+) from deamido-NAD(+) (L-Gln route): step 1/1.</text>
</comment>
<evidence type="ECO:0000256" key="9">
    <source>
        <dbReference type="RuleBase" id="RU003811"/>
    </source>
</evidence>
<dbReference type="GO" id="GO:0005737">
    <property type="term" value="C:cytoplasm"/>
    <property type="evidence" value="ECO:0007669"/>
    <property type="project" value="InterPro"/>
</dbReference>
<evidence type="ECO:0000256" key="2">
    <source>
        <dbReference type="ARBA" id="ARBA00007145"/>
    </source>
</evidence>
<protein>
    <recommendedName>
        <fullName evidence="7 8">Glutamine-dependent NAD(+) synthetase</fullName>
        <ecNumber evidence="7 8">6.3.5.1</ecNumber>
    </recommendedName>
    <alternativeName>
        <fullName evidence="7 8">NAD(+) synthase [glutamine-hydrolyzing]</fullName>
    </alternativeName>
</protein>
<comment type="catalytic activity">
    <reaction evidence="7 8">
        <text>deamido-NAD(+) + L-glutamine + ATP + H2O = L-glutamate + AMP + diphosphate + NAD(+) + H(+)</text>
        <dbReference type="Rhea" id="RHEA:24384"/>
        <dbReference type="ChEBI" id="CHEBI:15377"/>
        <dbReference type="ChEBI" id="CHEBI:15378"/>
        <dbReference type="ChEBI" id="CHEBI:29985"/>
        <dbReference type="ChEBI" id="CHEBI:30616"/>
        <dbReference type="ChEBI" id="CHEBI:33019"/>
        <dbReference type="ChEBI" id="CHEBI:57540"/>
        <dbReference type="ChEBI" id="CHEBI:58359"/>
        <dbReference type="ChEBI" id="CHEBI:58437"/>
        <dbReference type="ChEBI" id="CHEBI:456215"/>
        <dbReference type="EC" id="6.3.5.1"/>
    </reaction>
</comment>
<accession>A0A1G2DCB1</accession>
<evidence type="ECO:0000313" key="11">
    <source>
        <dbReference type="EMBL" id="OGZ11265.1"/>
    </source>
</evidence>
<evidence type="ECO:0000256" key="1">
    <source>
        <dbReference type="ARBA" id="ARBA00005188"/>
    </source>
</evidence>
<feature type="active site" description="Nucleophile; for glutaminase activity" evidence="7">
    <location>
        <position position="148"/>
    </location>
</feature>
<comment type="similarity">
    <text evidence="2 7 8">In the C-terminal section; belongs to the NAD synthetase family.</text>
</comment>
<evidence type="ECO:0000256" key="4">
    <source>
        <dbReference type="ARBA" id="ARBA00022741"/>
    </source>
</evidence>
<reference evidence="11 12" key="1">
    <citation type="journal article" date="2016" name="Nat. Commun.">
        <title>Thousands of microbial genomes shed light on interconnected biogeochemical processes in an aquifer system.</title>
        <authorList>
            <person name="Anantharaman K."/>
            <person name="Brown C.T."/>
            <person name="Hug L.A."/>
            <person name="Sharon I."/>
            <person name="Castelle C.J."/>
            <person name="Probst A.J."/>
            <person name="Thomas B.C."/>
            <person name="Singh A."/>
            <person name="Wilkins M.J."/>
            <person name="Karaoz U."/>
            <person name="Brodie E.L."/>
            <person name="Williams K.H."/>
            <person name="Hubbard S.S."/>
            <person name="Banfield J.F."/>
        </authorList>
    </citation>
    <scope>NUCLEOTIDE SEQUENCE [LARGE SCALE GENOMIC DNA]</scope>
</reference>
<feature type="binding site" evidence="7">
    <location>
        <position position="192"/>
    </location>
    <ligand>
        <name>L-glutamine</name>
        <dbReference type="ChEBI" id="CHEBI:58359"/>
    </ligand>
</feature>
<evidence type="ECO:0000256" key="3">
    <source>
        <dbReference type="ARBA" id="ARBA00022598"/>
    </source>
</evidence>
<dbReference type="GO" id="GO:0009435">
    <property type="term" value="P:NAD+ biosynthetic process"/>
    <property type="evidence" value="ECO:0007669"/>
    <property type="project" value="UniProtKB-UniRule"/>
</dbReference>
<comment type="caution">
    <text evidence="11">The sequence shown here is derived from an EMBL/GenBank/DDBJ whole genome shotgun (WGS) entry which is preliminary data.</text>
</comment>
<feature type="binding site" evidence="7">
    <location>
        <position position="382"/>
    </location>
    <ligand>
        <name>deamido-NAD(+)</name>
        <dbReference type="ChEBI" id="CHEBI:58437"/>
        <note>ligand shared between two neighboring subunits</note>
    </ligand>
</feature>
<dbReference type="CDD" id="cd00553">
    <property type="entry name" value="NAD_synthase"/>
    <property type="match status" value="1"/>
</dbReference>
<sequence>MKVAVIQSHILVGDFAGNAERLLAAYKKAVASGTEIVVAQEDAIAGYCEGDQRFYPSFLQAHDAALSVLAKNIGDVGLVMSVTVPNGGQGKPLFNMGVLIQHGTIKNLQAKTNLATDTVFNDYRWYEPNTLGIEIFEYRGLRLAALICQDLWEKYDAAHGEHFFTRYPISELKGKGVDLLLVPNASPYWWGKGSVREEMVRDVTRELGCAVLYANYWGGQDELVFDGRSFIMNKDGVVIGVAPAYADAVVVADLAGPEVGYFSDQDDINALEDALVISLRDYVEKNRIKGVVIGLSGGIDSALVAALAVKALGPEKVVGVRLPSAYSSDGSLTDALALAKNLGIRLETVPIADVYETLRKSVTPLIGFHEPGEIAGDVTEENMQARIRGMILMAFANRFGFIPIATGNKSEFSVGFATLYGDMCGGFALIKDVLKRDVYRLAENCNRDGIMIPKNSITKPPSAELRPNQVDSDSLPDYPTLDPILELHIEQSKGVEEIVAEGFDRKTVKRVVLMTARAEFKRRQAPPGPIVSKEGLAWLNRQYPISTKFLP</sequence>
<evidence type="ECO:0000256" key="8">
    <source>
        <dbReference type="PIRNR" id="PIRNR006630"/>
    </source>
</evidence>
<dbReference type="EMBL" id="MHLP01000039">
    <property type="protein sequence ID" value="OGZ11265.1"/>
    <property type="molecule type" value="Genomic_DNA"/>
</dbReference>
<feature type="binding site" evidence="7">
    <location>
        <position position="406"/>
    </location>
    <ligand>
        <name>ATP</name>
        <dbReference type="ChEBI" id="CHEBI:30616"/>
    </ligand>
</feature>
<dbReference type="Gene3D" id="3.60.110.10">
    <property type="entry name" value="Carbon-nitrogen hydrolase"/>
    <property type="match status" value="1"/>
</dbReference>
<evidence type="ECO:0000256" key="5">
    <source>
        <dbReference type="ARBA" id="ARBA00022840"/>
    </source>
</evidence>
<dbReference type="HAMAP" id="MF_02090">
    <property type="entry name" value="NadE_glutamine_dep"/>
    <property type="match status" value="1"/>
</dbReference>
<comment type="function">
    <text evidence="7">Catalyzes the ATP-dependent amidation of deamido-NAD to form NAD. Uses L-glutamine as a nitrogen source.</text>
</comment>
<feature type="binding site" evidence="7">
    <location>
        <position position="411"/>
    </location>
    <ligand>
        <name>deamido-NAD(+)</name>
        <dbReference type="ChEBI" id="CHEBI:58437"/>
        <note>ligand shared between two neighboring subunits</note>
    </ligand>
</feature>
<feature type="active site" description="For glutaminase activity" evidence="7">
    <location>
        <position position="111"/>
    </location>
</feature>
<dbReference type="SUPFAM" id="SSF52402">
    <property type="entry name" value="Adenine nucleotide alpha hydrolases-like"/>
    <property type="match status" value="1"/>
</dbReference>
<dbReference type="InterPro" id="IPR022310">
    <property type="entry name" value="NAD/GMP_synthase"/>
</dbReference>
<dbReference type="PANTHER" id="PTHR23090">
    <property type="entry name" value="NH 3 /GLUTAMINE-DEPENDENT NAD + SYNTHETASE"/>
    <property type="match status" value="1"/>
</dbReference>
<dbReference type="FunFam" id="3.40.50.620:FF:000106">
    <property type="entry name" value="Glutamine-dependent NAD(+) synthetase"/>
    <property type="match status" value="1"/>
</dbReference>
<dbReference type="SUPFAM" id="SSF56317">
    <property type="entry name" value="Carbon-nitrogen hydrolase"/>
    <property type="match status" value="1"/>
</dbReference>
<dbReference type="EC" id="6.3.5.1" evidence="7 8"/>
<dbReference type="InterPro" id="IPR003694">
    <property type="entry name" value="NAD_synthase"/>
</dbReference>
<dbReference type="InterPro" id="IPR036526">
    <property type="entry name" value="C-N_Hydrolase_sf"/>
</dbReference>
<dbReference type="PIRSF" id="PIRSF006630">
    <property type="entry name" value="NADS_GAT"/>
    <property type="match status" value="1"/>
</dbReference>
<proteinExistence type="inferred from homology"/>
<gene>
    <name evidence="7" type="primary">nadE</name>
    <name evidence="11" type="ORF">A2942_00530</name>
</gene>
<evidence type="ECO:0000256" key="6">
    <source>
        <dbReference type="ARBA" id="ARBA00023027"/>
    </source>
</evidence>
<organism evidence="11 12">
    <name type="scientific">Candidatus Lloydbacteria bacterium RIFCSPLOWO2_01_FULL_50_20</name>
    <dbReference type="NCBI Taxonomy" id="1798665"/>
    <lineage>
        <taxon>Bacteria</taxon>
        <taxon>Candidatus Lloydiibacteriota</taxon>
    </lineage>
</organism>
<dbReference type="STRING" id="1798665.A2942_00530"/>
<feature type="domain" description="CN hydrolase" evidence="10">
    <location>
        <begin position="1"/>
        <end position="256"/>
    </location>
</feature>
<feature type="binding site" evidence="7">
    <location>
        <begin position="294"/>
        <end position="301"/>
    </location>
    <ligand>
        <name>ATP</name>
        <dbReference type="ChEBI" id="CHEBI:30616"/>
    </ligand>
</feature>
<comment type="similarity">
    <text evidence="9">Belongs to the NAD synthetase family.</text>
</comment>
<keyword evidence="6 7" id="KW-0520">NAD</keyword>
<dbReference type="Gene3D" id="3.40.50.620">
    <property type="entry name" value="HUPs"/>
    <property type="match status" value="1"/>
</dbReference>
<dbReference type="InterPro" id="IPR014445">
    <property type="entry name" value="Gln-dep_NAD_synthase"/>
</dbReference>
<feature type="binding site" evidence="7">
    <location>
        <position position="186"/>
    </location>
    <ligand>
        <name>L-glutamine</name>
        <dbReference type="ChEBI" id="CHEBI:58359"/>
    </ligand>
</feature>
<dbReference type="NCBIfam" id="TIGR00552">
    <property type="entry name" value="nadE"/>
    <property type="match status" value="1"/>
</dbReference>
<dbReference type="InterPro" id="IPR003010">
    <property type="entry name" value="C-N_Hydrolase"/>
</dbReference>
<dbReference type="PROSITE" id="PS50263">
    <property type="entry name" value="CN_HYDROLASE"/>
    <property type="match status" value="1"/>
</dbReference>
<dbReference type="AlphaFoldDB" id="A0A1G2DCB1"/>
<comment type="caution">
    <text evidence="7">Lacks conserved residue(s) required for the propagation of feature annotation.</text>
</comment>
<evidence type="ECO:0000256" key="7">
    <source>
        <dbReference type="HAMAP-Rule" id="MF_02090"/>
    </source>
</evidence>
<dbReference type="PANTHER" id="PTHR23090:SF9">
    <property type="entry name" value="GLUTAMINE-DEPENDENT NAD(+) SYNTHETASE"/>
    <property type="match status" value="1"/>
</dbReference>
<feature type="binding site" evidence="7">
    <location>
        <position position="521"/>
    </location>
    <ligand>
        <name>deamido-NAD(+)</name>
        <dbReference type="ChEBI" id="CHEBI:58437"/>
        <note>ligand shared between two neighboring subunits</note>
    </ligand>
</feature>
<dbReference type="Pfam" id="PF02540">
    <property type="entry name" value="NAD_synthase"/>
    <property type="match status" value="1"/>
</dbReference>
<evidence type="ECO:0000259" key="10">
    <source>
        <dbReference type="PROSITE" id="PS50263"/>
    </source>
</evidence>
<keyword evidence="3 7" id="KW-0436">Ligase</keyword>
<dbReference type="GO" id="GO:0005524">
    <property type="term" value="F:ATP binding"/>
    <property type="evidence" value="ECO:0007669"/>
    <property type="project" value="UniProtKB-UniRule"/>
</dbReference>
<dbReference type="Proteomes" id="UP000178534">
    <property type="component" value="Unassembled WGS sequence"/>
</dbReference>